<proteinExistence type="predicted"/>
<organism evidence="2 3">
    <name type="scientific">Pseudomonas nitroreducens</name>
    <dbReference type="NCBI Taxonomy" id="46680"/>
    <lineage>
        <taxon>Bacteria</taxon>
        <taxon>Pseudomonadati</taxon>
        <taxon>Pseudomonadota</taxon>
        <taxon>Gammaproteobacteria</taxon>
        <taxon>Pseudomonadales</taxon>
        <taxon>Pseudomonadaceae</taxon>
        <taxon>Pseudomonas</taxon>
    </lineage>
</organism>
<accession>A0A246F830</accession>
<dbReference type="EMBL" id="NJBA01000005">
    <property type="protein sequence ID" value="OWP49771.1"/>
    <property type="molecule type" value="Genomic_DNA"/>
</dbReference>
<feature type="region of interest" description="Disordered" evidence="1">
    <location>
        <begin position="65"/>
        <end position="102"/>
    </location>
</feature>
<evidence type="ECO:0000313" key="3">
    <source>
        <dbReference type="Proteomes" id="UP000198145"/>
    </source>
</evidence>
<evidence type="ECO:0000256" key="1">
    <source>
        <dbReference type="SAM" id="MobiDB-lite"/>
    </source>
</evidence>
<reference evidence="2 3" key="1">
    <citation type="submission" date="2017-06" db="EMBL/GenBank/DDBJ databases">
        <title>Draft genome of Pseudomonas nitroreducens DF05.</title>
        <authorList>
            <person name="Iyer R."/>
        </authorList>
    </citation>
    <scope>NUCLEOTIDE SEQUENCE [LARGE SCALE GENOMIC DNA]</scope>
    <source>
        <strain evidence="2 3">DF05</strain>
    </source>
</reference>
<sequence>MDASRQQGFIQSFSGIDDVEGADLSSPMRSVRQQVVNDYRQTILSCGTQVAALLRYPHDKLTGRRVAEQGRQSISADNDDGLAKFSGRQHGVLGQHHRLPLA</sequence>
<comment type="caution">
    <text evidence="2">The sequence shown here is derived from an EMBL/GenBank/DDBJ whole genome shotgun (WGS) entry which is preliminary data.</text>
</comment>
<dbReference type="AlphaFoldDB" id="A0A246F830"/>
<name>A0A246F830_PSENT</name>
<dbReference type="Proteomes" id="UP000198145">
    <property type="component" value="Unassembled WGS sequence"/>
</dbReference>
<evidence type="ECO:0000313" key="2">
    <source>
        <dbReference type="EMBL" id="OWP49771.1"/>
    </source>
</evidence>
<protein>
    <submittedName>
        <fullName evidence="2">Uncharacterized protein</fullName>
    </submittedName>
</protein>
<gene>
    <name evidence="2" type="ORF">CEG18_15125</name>
</gene>